<dbReference type="PANTHER" id="PTHR31965">
    <property type="entry name" value="TRANSMEMBRANE PROTEIN 42"/>
    <property type="match status" value="1"/>
</dbReference>
<dbReference type="PANTHER" id="PTHR31965:SF1">
    <property type="entry name" value="TRANSMEMBRANE PROTEIN 42"/>
    <property type="match status" value="1"/>
</dbReference>
<feature type="transmembrane region" description="Helical" evidence="2">
    <location>
        <begin position="254"/>
        <end position="274"/>
    </location>
</feature>
<dbReference type="InterPro" id="IPR039632">
    <property type="entry name" value="TMEM42"/>
</dbReference>
<keyword evidence="2" id="KW-0472">Membrane</keyword>
<comment type="caution">
    <text evidence="4">The sequence shown here is derived from an EMBL/GenBank/DDBJ whole genome shotgun (WGS) entry which is preliminary data.</text>
</comment>
<feature type="region of interest" description="Disordered" evidence="1">
    <location>
        <begin position="78"/>
        <end position="165"/>
    </location>
</feature>
<dbReference type="SUPFAM" id="SSF103481">
    <property type="entry name" value="Multidrug resistance efflux transporter EmrE"/>
    <property type="match status" value="1"/>
</dbReference>
<feature type="transmembrane region" description="Helical" evidence="2">
    <location>
        <begin position="220"/>
        <end position="242"/>
    </location>
</feature>
<keyword evidence="5" id="KW-1185">Reference proteome</keyword>
<dbReference type="Proteomes" id="UP001285441">
    <property type="component" value="Unassembled WGS sequence"/>
</dbReference>
<dbReference type="InterPro" id="IPR000620">
    <property type="entry name" value="EamA_dom"/>
</dbReference>
<keyword evidence="2" id="KW-0812">Transmembrane</keyword>
<feature type="domain" description="EamA" evidence="3">
    <location>
        <begin position="172"/>
        <end position="296"/>
    </location>
</feature>
<evidence type="ECO:0000256" key="2">
    <source>
        <dbReference type="SAM" id="Phobius"/>
    </source>
</evidence>
<gene>
    <name evidence="4" type="ORF">B0H63DRAFT_467088</name>
</gene>
<dbReference type="GO" id="GO:0016020">
    <property type="term" value="C:membrane"/>
    <property type="evidence" value="ECO:0007669"/>
    <property type="project" value="InterPro"/>
</dbReference>
<dbReference type="AlphaFoldDB" id="A0AAE0P0C2"/>
<feature type="compositionally biased region" description="Acidic residues" evidence="1">
    <location>
        <begin position="344"/>
        <end position="358"/>
    </location>
</feature>
<name>A0AAE0P0C2_9PEZI</name>
<keyword evidence="2" id="KW-1133">Transmembrane helix</keyword>
<feature type="compositionally biased region" description="Low complexity" evidence="1">
    <location>
        <begin position="101"/>
        <end position="116"/>
    </location>
</feature>
<accession>A0AAE0P0C2</accession>
<evidence type="ECO:0000313" key="4">
    <source>
        <dbReference type="EMBL" id="KAK3391034.1"/>
    </source>
</evidence>
<dbReference type="EMBL" id="JAULSW010000002">
    <property type="protein sequence ID" value="KAK3391034.1"/>
    <property type="molecule type" value="Genomic_DNA"/>
</dbReference>
<evidence type="ECO:0000256" key="1">
    <source>
        <dbReference type="SAM" id="MobiDB-lite"/>
    </source>
</evidence>
<evidence type="ECO:0000259" key="3">
    <source>
        <dbReference type="Pfam" id="PF00892"/>
    </source>
</evidence>
<dbReference type="InterPro" id="IPR037185">
    <property type="entry name" value="EmrE-like"/>
</dbReference>
<reference evidence="4" key="1">
    <citation type="journal article" date="2023" name="Mol. Phylogenet. Evol.">
        <title>Genome-scale phylogeny and comparative genomics of the fungal order Sordariales.</title>
        <authorList>
            <person name="Hensen N."/>
            <person name="Bonometti L."/>
            <person name="Westerberg I."/>
            <person name="Brannstrom I.O."/>
            <person name="Guillou S."/>
            <person name="Cros-Aarteil S."/>
            <person name="Calhoun S."/>
            <person name="Haridas S."/>
            <person name="Kuo A."/>
            <person name="Mondo S."/>
            <person name="Pangilinan J."/>
            <person name="Riley R."/>
            <person name="LaButti K."/>
            <person name="Andreopoulos B."/>
            <person name="Lipzen A."/>
            <person name="Chen C."/>
            <person name="Yan M."/>
            <person name="Daum C."/>
            <person name="Ng V."/>
            <person name="Clum A."/>
            <person name="Steindorff A."/>
            <person name="Ohm R.A."/>
            <person name="Martin F."/>
            <person name="Silar P."/>
            <person name="Natvig D.O."/>
            <person name="Lalanne C."/>
            <person name="Gautier V."/>
            <person name="Ament-Velasquez S.L."/>
            <person name="Kruys A."/>
            <person name="Hutchinson M.I."/>
            <person name="Powell A.J."/>
            <person name="Barry K."/>
            <person name="Miller A.N."/>
            <person name="Grigoriev I.V."/>
            <person name="Debuchy R."/>
            <person name="Gladieux P."/>
            <person name="Hiltunen Thoren M."/>
            <person name="Johannesson H."/>
        </authorList>
    </citation>
    <scope>NUCLEOTIDE SEQUENCE</scope>
    <source>
        <strain evidence="4">CBS 232.78</strain>
    </source>
</reference>
<reference evidence="4" key="2">
    <citation type="submission" date="2023-06" db="EMBL/GenBank/DDBJ databases">
        <authorList>
            <consortium name="Lawrence Berkeley National Laboratory"/>
            <person name="Haridas S."/>
            <person name="Hensen N."/>
            <person name="Bonometti L."/>
            <person name="Westerberg I."/>
            <person name="Brannstrom I.O."/>
            <person name="Guillou S."/>
            <person name="Cros-Aarteil S."/>
            <person name="Calhoun S."/>
            <person name="Kuo A."/>
            <person name="Mondo S."/>
            <person name="Pangilinan J."/>
            <person name="Riley R."/>
            <person name="LaButti K."/>
            <person name="Andreopoulos B."/>
            <person name="Lipzen A."/>
            <person name="Chen C."/>
            <person name="Yanf M."/>
            <person name="Daum C."/>
            <person name="Ng V."/>
            <person name="Clum A."/>
            <person name="Steindorff A."/>
            <person name="Ohm R."/>
            <person name="Martin F."/>
            <person name="Silar P."/>
            <person name="Natvig D."/>
            <person name="Lalanne C."/>
            <person name="Gautier V."/>
            <person name="Ament-velasquez S.L."/>
            <person name="Kruys A."/>
            <person name="Hutchinson M.I."/>
            <person name="Powell A.J."/>
            <person name="Barry K."/>
            <person name="Miller A.N."/>
            <person name="Grigoriev I.V."/>
            <person name="Debuchy R."/>
            <person name="Gladieux P."/>
            <person name="Thoren M.H."/>
            <person name="Johannesson H."/>
        </authorList>
    </citation>
    <scope>NUCLEOTIDE SEQUENCE</scope>
    <source>
        <strain evidence="4">CBS 232.78</strain>
    </source>
</reference>
<dbReference type="Pfam" id="PF00892">
    <property type="entry name" value="EamA"/>
    <property type="match status" value="1"/>
</dbReference>
<proteinExistence type="predicted"/>
<feature type="region of interest" description="Disordered" evidence="1">
    <location>
        <begin position="1"/>
        <end position="22"/>
    </location>
</feature>
<feature type="region of interest" description="Disordered" evidence="1">
    <location>
        <begin position="301"/>
        <end position="358"/>
    </location>
</feature>
<protein>
    <recommendedName>
        <fullName evidence="3">EamA domain-containing protein</fullName>
    </recommendedName>
</protein>
<feature type="transmembrane region" description="Helical" evidence="2">
    <location>
        <begin position="172"/>
        <end position="190"/>
    </location>
</feature>
<organism evidence="4 5">
    <name type="scientific">Podospora didyma</name>
    <dbReference type="NCBI Taxonomy" id="330526"/>
    <lineage>
        <taxon>Eukaryota</taxon>
        <taxon>Fungi</taxon>
        <taxon>Dikarya</taxon>
        <taxon>Ascomycota</taxon>
        <taxon>Pezizomycotina</taxon>
        <taxon>Sordariomycetes</taxon>
        <taxon>Sordariomycetidae</taxon>
        <taxon>Sordariales</taxon>
        <taxon>Podosporaceae</taxon>
        <taxon>Podospora</taxon>
    </lineage>
</organism>
<evidence type="ECO:0000313" key="5">
    <source>
        <dbReference type="Proteomes" id="UP001285441"/>
    </source>
</evidence>
<feature type="compositionally biased region" description="Low complexity" evidence="1">
    <location>
        <begin position="155"/>
        <end position="165"/>
    </location>
</feature>
<sequence>MTRRLQNTHSTTQRLVTHTNELQNADQKRSNGYWLVACRTAALSGLGASSFTPHQELSVVLGGNRPILIIPYFSQPCREPTTTRTQAMPPRKRQNAPINKAAPPSCSSPSQATTSTGVLQPRDIKKRISPVTAADKFNMDGAQDDDDDQRPLLDNNANAAPTTSSPSAQRHWILFALASGACAAFNGVFAKLTTTELTSTFSQAIAGFFGLSAHESVIEVIVRSIFFGLNLVFNGVMWTLFTKALARGNSTTQVSIMNTSSNFVITAILGFAIFSEALPPLWWLGAAMLVAGNVIIGRKDEGTKTDEGDTAAPSEASLAEDGVGTFEHTPPEGEAFPVDKIDGSADEDLLDLDVETTR</sequence>